<keyword evidence="2" id="KW-0012">Acyltransferase</keyword>
<dbReference type="RefSeq" id="WP_192025330.1">
    <property type="nucleotide sequence ID" value="NZ_JACYTN010000007.1"/>
</dbReference>
<feature type="domain" description="N-acetyltransferase" evidence="3">
    <location>
        <begin position="1"/>
        <end position="142"/>
    </location>
</feature>
<organism evidence="4 5">
    <name type="scientific">Paenibacillus arenosi</name>
    <dbReference type="NCBI Taxonomy" id="2774142"/>
    <lineage>
        <taxon>Bacteria</taxon>
        <taxon>Bacillati</taxon>
        <taxon>Bacillota</taxon>
        <taxon>Bacilli</taxon>
        <taxon>Bacillales</taxon>
        <taxon>Paenibacillaceae</taxon>
        <taxon>Paenibacillus</taxon>
    </lineage>
</organism>
<name>A0ABR9AXY8_9BACL</name>
<reference evidence="4 5" key="1">
    <citation type="submission" date="2020-09" db="EMBL/GenBank/DDBJ databases">
        <title>Paenibacillus sp. CAU 1523 isolated from sand of Haeundae Beach.</title>
        <authorList>
            <person name="Kim W."/>
        </authorList>
    </citation>
    <scope>NUCLEOTIDE SEQUENCE [LARGE SCALE GENOMIC DNA]</scope>
    <source>
        <strain evidence="4 5">CAU 1523</strain>
    </source>
</reference>
<dbReference type="InterPro" id="IPR000182">
    <property type="entry name" value="GNAT_dom"/>
</dbReference>
<dbReference type="PROSITE" id="PS51186">
    <property type="entry name" value="GNAT"/>
    <property type="match status" value="1"/>
</dbReference>
<dbReference type="PANTHER" id="PTHR43877">
    <property type="entry name" value="AMINOALKYLPHOSPHONATE N-ACETYLTRANSFERASE-RELATED-RELATED"/>
    <property type="match status" value="1"/>
</dbReference>
<comment type="caution">
    <text evidence="4">The sequence shown here is derived from an EMBL/GenBank/DDBJ whole genome shotgun (WGS) entry which is preliminary data.</text>
</comment>
<dbReference type="InterPro" id="IPR050832">
    <property type="entry name" value="Bact_Acetyltransf"/>
</dbReference>
<dbReference type="PANTHER" id="PTHR43877:SF2">
    <property type="entry name" value="AMINOALKYLPHOSPHONATE N-ACETYLTRANSFERASE-RELATED"/>
    <property type="match status" value="1"/>
</dbReference>
<dbReference type="SUPFAM" id="SSF55729">
    <property type="entry name" value="Acyl-CoA N-acyltransferases (Nat)"/>
    <property type="match status" value="1"/>
</dbReference>
<dbReference type="InterPro" id="IPR016181">
    <property type="entry name" value="Acyl_CoA_acyltransferase"/>
</dbReference>
<dbReference type="Gene3D" id="3.40.630.30">
    <property type="match status" value="1"/>
</dbReference>
<dbReference type="EMBL" id="JACYTN010000007">
    <property type="protein sequence ID" value="MBD8498975.1"/>
    <property type="molecule type" value="Genomic_DNA"/>
</dbReference>
<accession>A0ABR9AXY8</accession>
<evidence type="ECO:0000256" key="2">
    <source>
        <dbReference type="ARBA" id="ARBA00023315"/>
    </source>
</evidence>
<keyword evidence="5" id="KW-1185">Reference proteome</keyword>
<proteinExistence type="predicted"/>
<evidence type="ECO:0000313" key="4">
    <source>
        <dbReference type="EMBL" id="MBD8498975.1"/>
    </source>
</evidence>
<evidence type="ECO:0000313" key="5">
    <source>
        <dbReference type="Proteomes" id="UP000634529"/>
    </source>
</evidence>
<protein>
    <submittedName>
        <fullName evidence="4">GNAT family N-acetyltransferase</fullName>
    </submittedName>
</protein>
<keyword evidence="1" id="KW-0808">Transferase</keyword>
<gene>
    <name evidence="4" type="ORF">IFO66_11735</name>
</gene>
<dbReference type="Pfam" id="PF00583">
    <property type="entry name" value="Acetyltransf_1"/>
    <property type="match status" value="1"/>
</dbReference>
<evidence type="ECO:0000259" key="3">
    <source>
        <dbReference type="PROSITE" id="PS51186"/>
    </source>
</evidence>
<dbReference type="CDD" id="cd04301">
    <property type="entry name" value="NAT_SF"/>
    <property type="match status" value="1"/>
</dbReference>
<evidence type="ECO:0000256" key="1">
    <source>
        <dbReference type="ARBA" id="ARBA00022679"/>
    </source>
</evidence>
<dbReference type="Proteomes" id="UP000634529">
    <property type="component" value="Unassembled WGS sequence"/>
</dbReference>
<sequence>MIREAEARDAEAIERLYKELLPSNPNIKVLGERIESIKHNPSSYLFVYEDEDRIIGTAHLHVCDDALSGHQPFAVVERVIVSKEYQGKGYGAMLMNHIEQLCKELHCVKIMLTSQSQRQQAHEFYTRLGYDGNGSKAFKKYV</sequence>